<dbReference type="GO" id="GO:0008270">
    <property type="term" value="F:zinc ion binding"/>
    <property type="evidence" value="ECO:0007669"/>
    <property type="project" value="UniProtKB-KW"/>
</dbReference>
<name>A0AAV7YRC4_9EUKA</name>
<reference evidence="3" key="1">
    <citation type="submission" date="2022-08" db="EMBL/GenBank/DDBJ databases">
        <title>Novel sulphate-reducing endosymbionts in the free-living metamonad Anaeramoeba.</title>
        <authorList>
            <person name="Jerlstrom-Hultqvist J."/>
            <person name="Cepicka I."/>
            <person name="Gallot-Lavallee L."/>
            <person name="Salas-Leiva D."/>
            <person name="Curtis B.A."/>
            <person name="Zahonova K."/>
            <person name="Pipaliya S."/>
            <person name="Dacks J."/>
            <person name="Roger A.J."/>
        </authorList>
    </citation>
    <scope>NUCLEOTIDE SEQUENCE</scope>
    <source>
        <strain evidence="3">Busselton2</strain>
    </source>
</reference>
<gene>
    <name evidence="3" type="ORF">M0812_20974</name>
</gene>
<feature type="domain" description="B box-type" evidence="2">
    <location>
        <begin position="82"/>
        <end position="118"/>
    </location>
</feature>
<proteinExistence type="predicted"/>
<evidence type="ECO:0000256" key="1">
    <source>
        <dbReference type="PROSITE-ProRule" id="PRU00024"/>
    </source>
</evidence>
<dbReference type="AlphaFoldDB" id="A0AAV7YRC4"/>
<dbReference type="SUPFAM" id="SSF57845">
    <property type="entry name" value="B-box zinc-binding domain"/>
    <property type="match status" value="1"/>
</dbReference>
<dbReference type="Gene3D" id="3.30.160.60">
    <property type="entry name" value="Classic Zinc Finger"/>
    <property type="match status" value="1"/>
</dbReference>
<dbReference type="Pfam" id="PF00643">
    <property type="entry name" value="zf-B_box"/>
    <property type="match status" value="1"/>
</dbReference>
<protein>
    <recommendedName>
        <fullName evidence="2">B box-type domain-containing protein</fullName>
    </recommendedName>
</protein>
<evidence type="ECO:0000313" key="4">
    <source>
        <dbReference type="Proteomes" id="UP001146793"/>
    </source>
</evidence>
<evidence type="ECO:0000259" key="2">
    <source>
        <dbReference type="PROSITE" id="PS50119"/>
    </source>
</evidence>
<keyword evidence="1" id="KW-0479">Metal-binding</keyword>
<keyword evidence="1" id="KW-0862">Zinc</keyword>
<dbReference type="InterPro" id="IPR000315">
    <property type="entry name" value="Znf_B-box"/>
</dbReference>
<organism evidence="3 4">
    <name type="scientific">Anaeramoeba flamelloides</name>
    <dbReference type="NCBI Taxonomy" id="1746091"/>
    <lineage>
        <taxon>Eukaryota</taxon>
        <taxon>Metamonada</taxon>
        <taxon>Anaeramoebidae</taxon>
        <taxon>Anaeramoeba</taxon>
    </lineage>
</organism>
<keyword evidence="1" id="KW-0863">Zinc-finger</keyword>
<accession>A0AAV7YRC4</accession>
<dbReference type="EMBL" id="JANTQA010000047">
    <property type="protein sequence ID" value="KAJ3432044.1"/>
    <property type="molecule type" value="Genomic_DNA"/>
</dbReference>
<comment type="caution">
    <text evidence="3">The sequence shown here is derived from an EMBL/GenBank/DDBJ whole genome shotgun (WGS) entry which is preliminary data.</text>
</comment>
<dbReference type="PANTHER" id="PTHR25462:SF296">
    <property type="entry name" value="MEIOTIC P26, ISOFORM F"/>
    <property type="match status" value="1"/>
</dbReference>
<dbReference type="InterPro" id="IPR047153">
    <property type="entry name" value="TRIM45/56/19-like"/>
</dbReference>
<dbReference type="PANTHER" id="PTHR25462">
    <property type="entry name" value="BONUS, ISOFORM C-RELATED"/>
    <property type="match status" value="1"/>
</dbReference>
<sequence>MEINIPVENLKQSINKDTSKYCVECLGNNTKTNPSFWCENCFAFYCDKHEESNHKLMVMKNHVRVPLNINLTNIKFDPLENICPKHQEKYELFCMNDETLLCFKCILPKHKGHVIKKISKFGKTWNLGDPKIQKERKLKIDSNTFTQTIKERNNLFKQIAKETDKIKKKREALIQLVEENHQTIKMALEKKMKEIKEGIQSSNNFQIINQKIFIRNAEKLLDFQCPNPICDEGLELVFPINSQLYTISQLKVTPIISVEKSKIILKPFLLKSFQTTIKIELKNSLNEYLKIYSPLIKFSLTHSSTNEIRNYNDLQWKLSASQTQPYGIFETEFTFDPMVNMNSHLP</sequence>
<dbReference type="PROSITE" id="PS50119">
    <property type="entry name" value="ZF_BBOX"/>
    <property type="match status" value="1"/>
</dbReference>
<dbReference type="Proteomes" id="UP001146793">
    <property type="component" value="Unassembled WGS sequence"/>
</dbReference>
<dbReference type="SMART" id="SM00336">
    <property type="entry name" value="BBOX"/>
    <property type="match status" value="2"/>
</dbReference>
<dbReference type="CDD" id="cd19757">
    <property type="entry name" value="Bbox1"/>
    <property type="match status" value="1"/>
</dbReference>
<evidence type="ECO:0000313" key="3">
    <source>
        <dbReference type="EMBL" id="KAJ3432044.1"/>
    </source>
</evidence>